<evidence type="ECO:0000256" key="3">
    <source>
        <dbReference type="ARBA" id="ARBA00022833"/>
    </source>
</evidence>
<dbReference type="VEuPathDB" id="VectorBase:GAUT043659"/>
<evidence type="ECO:0000256" key="1">
    <source>
        <dbReference type="ARBA" id="ARBA00022723"/>
    </source>
</evidence>
<feature type="compositionally biased region" description="Low complexity" evidence="6">
    <location>
        <begin position="21"/>
        <end position="37"/>
    </location>
</feature>
<evidence type="ECO:0000256" key="5">
    <source>
        <dbReference type="PROSITE-ProRule" id="PRU00175"/>
    </source>
</evidence>
<keyword evidence="9" id="KW-1185">Reference proteome</keyword>
<keyword evidence="2 5" id="KW-0863">Zinc-finger</keyword>
<dbReference type="Gene3D" id="3.30.40.10">
    <property type="entry name" value="Zinc/RING finger domain, C3HC4 (zinc finger)"/>
    <property type="match status" value="1"/>
</dbReference>
<dbReference type="InterPro" id="IPR013083">
    <property type="entry name" value="Znf_RING/FYVE/PHD"/>
</dbReference>
<dbReference type="AlphaFoldDB" id="A0A1A9VPS3"/>
<keyword evidence="1" id="KW-0479">Metal-binding</keyword>
<dbReference type="PANTHER" id="PTHR23059">
    <property type="entry name" value="CYSTEINE AND HISTIDINE-RICH PROTEIN 1"/>
    <property type="match status" value="1"/>
</dbReference>
<dbReference type="EnsemblMetazoa" id="GAUT043659-RA">
    <property type="protein sequence ID" value="GAUT043659-PA"/>
    <property type="gene ID" value="GAUT043659"/>
</dbReference>
<comment type="similarity">
    <text evidence="4">Belongs to the ZFTRAF1 family.</text>
</comment>
<dbReference type="SUPFAM" id="SSF49599">
    <property type="entry name" value="TRAF domain-like"/>
    <property type="match status" value="1"/>
</dbReference>
<evidence type="ECO:0000256" key="4">
    <source>
        <dbReference type="ARBA" id="ARBA00034319"/>
    </source>
</evidence>
<accession>A0A1A9VPS3</accession>
<dbReference type="STRING" id="7395.A0A1A9VPS3"/>
<evidence type="ECO:0000256" key="2">
    <source>
        <dbReference type="ARBA" id="ARBA00022771"/>
    </source>
</evidence>
<reference evidence="8" key="1">
    <citation type="submission" date="2020-05" db="UniProtKB">
        <authorList>
            <consortium name="EnsemblMetazoa"/>
        </authorList>
    </citation>
    <scope>IDENTIFICATION</scope>
    <source>
        <strain evidence="8">TTRI</strain>
    </source>
</reference>
<dbReference type="PROSITE" id="PS50089">
    <property type="entry name" value="ZF_RING_2"/>
    <property type="match status" value="1"/>
</dbReference>
<dbReference type="SUPFAM" id="SSF57850">
    <property type="entry name" value="RING/U-box"/>
    <property type="match status" value="1"/>
</dbReference>
<dbReference type="InterPro" id="IPR001841">
    <property type="entry name" value="Znf_RING"/>
</dbReference>
<organism evidence="8 9">
    <name type="scientific">Glossina austeni</name>
    <name type="common">Savannah tsetse fly</name>
    <dbReference type="NCBI Taxonomy" id="7395"/>
    <lineage>
        <taxon>Eukaryota</taxon>
        <taxon>Metazoa</taxon>
        <taxon>Ecdysozoa</taxon>
        <taxon>Arthropoda</taxon>
        <taxon>Hexapoda</taxon>
        <taxon>Insecta</taxon>
        <taxon>Pterygota</taxon>
        <taxon>Neoptera</taxon>
        <taxon>Endopterygota</taxon>
        <taxon>Diptera</taxon>
        <taxon>Brachycera</taxon>
        <taxon>Muscomorpha</taxon>
        <taxon>Hippoboscoidea</taxon>
        <taxon>Glossinidae</taxon>
        <taxon>Glossina</taxon>
    </lineage>
</organism>
<evidence type="ECO:0000313" key="8">
    <source>
        <dbReference type="EnsemblMetazoa" id="GAUT043659-PA"/>
    </source>
</evidence>
<protein>
    <recommendedName>
        <fullName evidence="7">RING-type domain-containing protein</fullName>
    </recommendedName>
</protein>
<dbReference type="PANTHER" id="PTHR23059:SF4">
    <property type="entry name" value="ZINC FINGER TRAF-TYPE-CONTAINING PROTEIN 1"/>
    <property type="match status" value="1"/>
</dbReference>
<dbReference type="Proteomes" id="UP000078200">
    <property type="component" value="Unassembled WGS sequence"/>
</dbReference>
<evidence type="ECO:0000256" key="6">
    <source>
        <dbReference type="SAM" id="MobiDB-lite"/>
    </source>
</evidence>
<dbReference type="InterPro" id="IPR039338">
    <property type="entry name" value="ZFTRAF1"/>
</dbReference>
<evidence type="ECO:0000259" key="7">
    <source>
        <dbReference type="PROSITE" id="PS50089"/>
    </source>
</evidence>
<name>A0A1A9VPS3_GLOAU</name>
<evidence type="ECO:0000313" key="9">
    <source>
        <dbReference type="Proteomes" id="UP000078200"/>
    </source>
</evidence>
<feature type="region of interest" description="Disordered" evidence="6">
    <location>
        <begin position="1"/>
        <end position="37"/>
    </location>
</feature>
<proteinExistence type="inferred from homology"/>
<feature type="domain" description="RING-type" evidence="7">
    <location>
        <begin position="78"/>
        <end position="123"/>
    </location>
</feature>
<dbReference type="GO" id="GO:0005634">
    <property type="term" value="C:nucleus"/>
    <property type="evidence" value="ECO:0007669"/>
    <property type="project" value="TreeGrafter"/>
</dbReference>
<sequence>MSSSNIESSERSEDSLNIVRQQGEQQESVEESATSSLESLATAIDDTSPRMQPNVSACLTGATDSEAFENNLRDILRCKICLALRRTTLYLCQAGHLICASCLAHLLTDAQLCEETAKCPICQKDISIPVRNIAAELAISELPSNCRFCNEKFPHCSLDHHERHECQDCPIGCKYSRIGCEWIGVRKEASDHERNCEFLSKTPQEIAATLETIEVDDDSKHDEIEHIFQSLMYSLNSERILCVDLQLMCYCNNHQLFYTTTDFHAFNELWVIRARLNNQDANDPENVISFSYQLVLKTEPRSTLKVQFVALKGARSDIKISTQLYKHEFTPTSLESDYCALPLTDCNDCIQLLAKRGTKFRIMLSLLD</sequence>
<keyword evidence="3" id="KW-0862">Zinc</keyword>
<dbReference type="GO" id="GO:0008270">
    <property type="term" value="F:zinc ion binding"/>
    <property type="evidence" value="ECO:0007669"/>
    <property type="project" value="UniProtKB-KW"/>
</dbReference>